<dbReference type="CDD" id="cd11377">
    <property type="entry name" value="Pro-peptidase_S53"/>
    <property type="match status" value="1"/>
</dbReference>
<name>A0AAD7D9T7_MYCRO</name>
<dbReference type="SMART" id="SM00944">
    <property type="entry name" value="Pro-kuma_activ"/>
    <property type="match status" value="1"/>
</dbReference>
<keyword evidence="1" id="KW-0732">Signal</keyword>
<feature type="chain" id="PRO_5042249859" evidence="1">
    <location>
        <begin position="18"/>
        <end position="373"/>
    </location>
</feature>
<evidence type="ECO:0000259" key="2">
    <source>
        <dbReference type="SMART" id="SM00944"/>
    </source>
</evidence>
<dbReference type="GO" id="GO:0006508">
    <property type="term" value="P:proteolysis"/>
    <property type="evidence" value="ECO:0007669"/>
    <property type="project" value="TreeGrafter"/>
</dbReference>
<dbReference type="AlphaFoldDB" id="A0AAD7D9T7"/>
<dbReference type="Pfam" id="PF09286">
    <property type="entry name" value="Pro-kuma_activ"/>
    <property type="match status" value="1"/>
</dbReference>
<gene>
    <name evidence="3" type="ORF">B0H17DRAFT_1137089</name>
</gene>
<dbReference type="EMBL" id="JARKIE010000098">
    <property type="protein sequence ID" value="KAJ7686232.1"/>
    <property type="molecule type" value="Genomic_DNA"/>
</dbReference>
<sequence length="373" mass="39811">MSVKAFFFASIIPLATAGTACVPVQDSVASVPQEFSRVGPAAVSASIKLRIAFSFKDMDGLETALLDVSTPTSPNYGKYLTTAEPPPGSHLHDPSEKAVMAVQTWLSSHGLVATTTSSAGHWLSVSVPISKANTMLSAKYKTSKHIASGKTYERTSSFSLPAEVAEFIDHIHPTTAFNNPHSRGAGFSVRQPSFCRVLGERHRGPVVPPVPLRDLPQSPPTASPFRACSVNSLAEHGDLSGFLDIVNYLLDQDEIPQAMSTSYGDNEANIPQLVRALTLPLHDIVRGDRVSPCDHRMSAKTDEMSTGPLRIANAVSCGPDNALLLAYSFVNGLPGVPADKSKPSAEAFNAIIGKAKANGLVIFRQISRREIVI</sequence>
<dbReference type="PANTHER" id="PTHR14218">
    <property type="entry name" value="PROTEASE S8 TRIPEPTIDYL PEPTIDASE I CLN2"/>
    <property type="match status" value="1"/>
</dbReference>
<dbReference type="InterPro" id="IPR050819">
    <property type="entry name" value="Tripeptidyl-peptidase_I"/>
</dbReference>
<proteinExistence type="predicted"/>
<dbReference type="PROSITE" id="PS51257">
    <property type="entry name" value="PROKAR_LIPOPROTEIN"/>
    <property type="match status" value="1"/>
</dbReference>
<feature type="signal peptide" evidence="1">
    <location>
        <begin position="1"/>
        <end position="17"/>
    </location>
</feature>
<evidence type="ECO:0000313" key="3">
    <source>
        <dbReference type="EMBL" id="KAJ7686232.1"/>
    </source>
</evidence>
<organism evidence="3 4">
    <name type="scientific">Mycena rosella</name>
    <name type="common">Pink bonnet</name>
    <name type="synonym">Agaricus rosellus</name>
    <dbReference type="NCBI Taxonomy" id="1033263"/>
    <lineage>
        <taxon>Eukaryota</taxon>
        <taxon>Fungi</taxon>
        <taxon>Dikarya</taxon>
        <taxon>Basidiomycota</taxon>
        <taxon>Agaricomycotina</taxon>
        <taxon>Agaricomycetes</taxon>
        <taxon>Agaricomycetidae</taxon>
        <taxon>Agaricales</taxon>
        <taxon>Marasmiineae</taxon>
        <taxon>Mycenaceae</taxon>
        <taxon>Mycena</taxon>
    </lineage>
</organism>
<dbReference type="Proteomes" id="UP001221757">
    <property type="component" value="Unassembled WGS sequence"/>
</dbReference>
<dbReference type="PANTHER" id="PTHR14218:SF15">
    <property type="entry name" value="TRIPEPTIDYL-PEPTIDASE 1"/>
    <property type="match status" value="1"/>
</dbReference>
<dbReference type="SUPFAM" id="SSF54897">
    <property type="entry name" value="Protease propeptides/inhibitors"/>
    <property type="match status" value="1"/>
</dbReference>
<dbReference type="InterPro" id="IPR015366">
    <property type="entry name" value="S53_propep"/>
</dbReference>
<dbReference type="GO" id="GO:0004175">
    <property type="term" value="F:endopeptidase activity"/>
    <property type="evidence" value="ECO:0007669"/>
    <property type="project" value="TreeGrafter"/>
</dbReference>
<evidence type="ECO:0000256" key="1">
    <source>
        <dbReference type="SAM" id="SignalP"/>
    </source>
</evidence>
<keyword evidence="4" id="KW-1185">Reference proteome</keyword>
<evidence type="ECO:0000313" key="4">
    <source>
        <dbReference type="Proteomes" id="UP001221757"/>
    </source>
</evidence>
<protein>
    <submittedName>
        <fullName evidence="3">Pro-kumamolisin, activation domain-containing protein</fullName>
    </submittedName>
</protein>
<dbReference type="GO" id="GO:0008240">
    <property type="term" value="F:tripeptidyl-peptidase activity"/>
    <property type="evidence" value="ECO:0007669"/>
    <property type="project" value="TreeGrafter"/>
</dbReference>
<accession>A0AAD7D9T7</accession>
<reference evidence="3" key="1">
    <citation type="submission" date="2023-03" db="EMBL/GenBank/DDBJ databases">
        <title>Massive genome expansion in bonnet fungi (Mycena s.s.) driven by repeated elements and novel gene families across ecological guilds.</title>
        <authorList>
            <consortium name="Lawrence Berkeley National Laboratory"/>
            <person name="Harder C.B."/>
            <person name="Miyauchi S."/>
            <person name="Viragh M."/>
            <person name="Kuo A."/>
            <person name="Thoen E."/>
            <person name="Andreopoulos B."/>
            <person name="Lu D."/>
            <person name="Skrede I."/>
            <person name="Drula E."/>
            <person name="Henrissat B."/>
            <person name="Morin E."/>
            <person name="Kohler A."/>
            <person name="Barry K."/>
            <person name="LaButti K."/>
            <person name="Morin E."/>
            <person name="Salamov A."/>
            <person name="Lipzen A."/>
            <person name="Mereny Z."/>
            <person name="Hegedus B."/>
            <person name="Baldrian P."/>
            <person name="Stursova M."/>
            <person name="Weitz H."/>
            <person name="Taylor A."/>
            <person name="Grigoriev I.V."/>
            <person name="Nagy L.G."/>
            <person name="Martin F."/>
            <person name="Kauserud H."/>
        </authorList>
    </citation>
    <scope>NUCLEOTIDE SEQUENCE</scope>
    <source>
        <strain evidence="3">CBHHK067</strain>
    </source>
</reference>
<feature type="domain" description="Peptidase S53 activation" evidence="2">
    <location>
        <begin position="32"/>
        <end position="177"/>
    </location>
</feature>
<comment type="caution">
    <text evidence="3">The sequence shown here is derived from an EMBL/GenBank/DDBJ whole genome shotgun (WGS) entry which is preliminary data.</text>
</comment>